<evidence type="ECO:0000313" key="1">
    <source>
        <dbReference type="EMBL" id="OEH91993.1"/>
    </source>
</evidence>
<dbReference type="EMBL" id="MJEH01000039">
    <property type="protein sequence ID" value="OEH91993.1"/>
    <property type="molecule type" value="Genomic_DNA"/>
</dbReference>
<comment type="caution">
    <text evidence="1">The sequence shown here is derived from an EMBL/GenBank/DDBJ whole genome shotgun (WGS) entry which is preliminary data.</text>
</comment>
<reference evidence="1 2" key="1">
    <citation type="submission" date="2016-08" db="EMBL/GenBank/DDBJ databases">
        <title>Genome of Bacillus solimangrovi GH2-4.</title>
        <authorList>
            <person name="Lim S."/>
            <person name="Kim B.-C."/>
        </authorList>
    </citation>
    <scope>NUCLEOTIDE SEQUENCE [LARGE SCALE GENOMIC DNA]</scope>
    <source>
        <strain evidence="1 2">GH2-4</strain>
    </source>
</reference>
<evidence type="ECO:0000313" key="2">
    <source>
        <dbReference type="Proteomes" id="UP000095209"/>
    </source>
</evidence>
<name>A0A1E5LD46_9BACI</name>
<gene>
    <name evidence="1" type="ORF">BFG57_17380</name>
</gene>
<dbReference type="RefSeq" id="WP_069717997.1">
    <property type="nucleotide sequence ID" value="NZ_MJEH01000039.1"/>
</dbReference>
<dbReference type="InterPro" id="IPR007169">
    <property type="entry name" value="RemA-like"/>
</dbReference>
<protein>
    <submittedName>
        <fullName evidence="1">DUF370 domain-containing protein</fullName>
    </submittedName>
</protein>
<dbReference type="Pfam" id="PF04025">
    <property type="entry name" value="RemA-like"/>
    <property type="match status" value="1"/>
</dbReference>
<dbReference type="STRING" id="1305675.BFG57_17380"/>
<sequence length="87" mass="9868">MFIHLGEEIVIRSKDVVAIIDGQLLESSSIMAEFIQGQEQVGRIKQVSTNNIKSIIVTKKQVYFSPLSSVTLKRRSQMITELDLFNE</sequence>
<proteinExistence type="predicted"/>
<dbReference type="NCBIfam" id="NF046065">
    <property type="entry name" value="MtxRegRemB"/>
    <property type="match status" value="1"/>
</dbReference>
<keyword evidence="2" id="KW-1185">Reference proteome</keyword>
<organism evidence="1 2">
    <name type="scientific">Bacillus solimangrovi</name>
    <dbReference type="NCBI Taxonomy" id="1305675"/>
    <lineage>
        <taxon>Bacteria</taxon>
        <taxon>Bacillati</taxon>
        <taxon>Bacillota</taxon>
        <taxon>Bacilli</taxon>
        <taxon>Bacillales</taxon>
        <taxon>Bacillaceae</taxon>
        <taxon>Bacillus</taxon>
    </lineage>
</organism>
<dbReference type="Proteomes" id="UP000095209">
    <property type="component" value="Unassembled WGS sequence"/>
</dbReference>
<dbReference type="OrthoDB" id="9811390at2"/>
<dbReference type="AlphaFoldDB" id="A0A1E5LD46"/>
<accession>A0A1E5LD46</accession>